<organism evidence="5 6">
    <name type="scientific">Trichoderma harzianum</name>
    <name type="common">Hypocrea lixii</name>
    <dbReference type="NCBI Taxonomy" id="5544"/>
    <lineage>
        <taxon>Eukaryota</taxon>
        <taxon>Fungi</taxon>
        <taxon>Dikarya</taxon>
        <taxon>Ascomycota</taxon>
        <taxon>Pezizomycotina</taxon>
        <taxon>Sordariomycetes</taxon>
        <taxon>Hypocreomycetidae</taxon>
        <taxon>Hypocreales</taxon>
        <taxon>Hypocreaceae</taxon>
        <taxon>Trichoderma</taxon>
    </lineage>
</organism>
<protein>
    <submittedName>
        <fullName evidence="5">Uncharacterized protein</fullName>
    </submittedName>
</protein>
<feature type="transmembrane region" description="Helical" evidence="4">
    <location>
        <begin position="63"/>
        <end position="87"/>
    </location>
</feature>
<comment type="caution">
    <text evidence="5">The sequence shown here is derived from an EMBL/GenBank/DDBJ whole genome shotgun (WGS) entry which is preliminary data.</text>
</comment>
<evidence type="ECO:0000256" key="2">
    <source>
        <dbReference type="ARBA" id="ARBA00022989"/>
    </source>
</evidence>
<dbReference type="OrthoDB" id="5153907at2759"/>
<accession>A0A2K0U8P8</accession>
<evidence type="ECO:0000256" key="1">
    <source>
        <dbReference type="ARBA" id="ARBA00022692"/>
    </source>
</evidence>
<dbReference type="GO" id="GO:0016020">
    <property type="term" value="C:membrane"/>
    <property type="evidence" value="ECO:0007669"/>
    <property type="project" value="InterPro"/>
</dbReference>
<dbReference type="EMBL" id="MTYI01000063">
    <property type="protein sequence ID" value="PNP54149.1"/>
    <property type="molecule type" value="Genomic_DNA"/>
</dbReference>
<name>A0A2K0U8P8_TRIHA</name>
<reference evidence="5 6" key="1">
    <citation type="submission" date="2017-02" db="EMBL/GenBank/DDBJ databases">
        <title>Genomes of Trichoderma spp. with biocontrol activity.</title>
        <authorList>
            <person name="Gardiner D."/>
            <person name="Kazan K."/>
            <person name="Vos C."/>
            <person name="Harvey P."/>
        </authorList>
    </citation>
    <scope>NUCLEOTIDE SEQUENCE [LARGE SCALE GENOMIC DNA]</scope>
    <source>
        <strain evidence="5 6">Tr1</strain>
    </source>
</reference>
<evidence type="ECO:0000256" key="3">
    <source>
        <dbReference type="ARBA" id="ARBA00023136"/>
    </source>
</evidence>
<keyword evidence="3 4" id="KW-0472">Membrane</keyword>
<dbReference type="InterPro" id="IPR036640">
    <property type="entry name" value="ABC1_TM_sf"/>
</dbReference>
<dbReference type="AlphaFoldDB" id="A0A2K0U8P8"/>
<keyword evidence="2 4" id="KW-1133">Transmembrane helix</keyword>
<sequence>MEKADLDKSDSPITVEAEKLVSTCIDDAATAESAQGQAKARPKRIASFRDYVRVFQYATKWDFVAYAAGVFASIGAGITLPLMNVVFGNFVGSISDFTNAANLGQDGFRKRADKLSSVAAFYAYFSTR</sequence>
<evidence type="ECO:0000256" key="4">
    <source>
        <dbReference type="SAM" id="Phobius"/>
    </source>
</evidence>
<dbReference type="GO" id="GO:0005524">
    <property type="term" value="F:ATP binding"/>
    <property type="evidence" value="ECO:0007669"/>
    <property type="project" value="InterPro"/>
</dbReference>
<gene>
    <name evidence="5" type="ORF">THARTR1_05356</name>
</gene>
<proteinExistence type="predicted"/>
<dbReference type="Proteomes" id="UP000236290">
    <property type="component" value="Unassembled WGS sequence"/>
</dbReference>
<evidence type="ECO:0000313" key="5">
    <source>
        <dbReference type="EMBL" id="PNP54149.1"/>
    </source>
</evidence>
<evidence type="ECO:0000313" key="6">
    <source>
        <dbReference type="Proteomes" id="UP000236290"/>
    </source>
</evidence>
<keyword evidence="1 4" id="KW-0812">Transmembrane</keyword>
<dbReference type="Gene3D" id="1.20.1560.10">
    <property type="entry name" value="ABC transporter type 1, transmembrane domain"/>
    <property type="match status" value="1"/>
</dbReference>